<evidence type="ECO:0000313" key="1">
    <source>
        <dbReference type="EMBL" id="MFD1461962.1"/>
    </source>
</evidence>
<keyword evidence="2" id="KW-1185">Reference proteome</keyword>
<dbReference type="EMBL" id="JBHTNZ010000012">
    <property type="protein sequence ID" value="MFD1461962.1"/>
    <property type="molecule type" value="Genomic_DNA"/>
</dbReference>
<reference evidence="2" key="1">
    <citation type="journal article" date="2019" name="Int. J. Syst. Evol. Microbiol.">
        <title>The Global Catalogue of Microorganisms (GCM) 10K type strain sequencing project: providing services to taxonomists for standard genome sequencing and annotation.</title>
        <authorList>
            <consortium name="The Broad Institute Genomics Platform"/>
            <consortium name="The Broad Institute Genome Sequencing Center for Infectious Disease"/>
            <person name="Wu L."/>
            <person name="Ma J."/>
        </authorList>
    </citation>
    <scope>NUCLEOTIDE SEQUENCE [LARGE SCALE GENOMIC DNA]</scope>
    <source>
        <strain evidence="2">CCM 9147</strain>
    </source>
</reference>
<accession>A0ABW4DBC1</accession>
<sequence>MTILKALEQQQHDWDVRPVLLPCYTWLPHVRLVIDMPIWTSWLLRMSITGRVALFA</sequence>
<evidence type="ECO:0000313" key="2">
    <source>
        <dbReference type="Proteomes" id="UP001597340"/>
    </source>
</evidence>
<organism evidence="1 2">
    <name type="scientific">Paenibacillus farraposensis</name>
    <dbReference type="NCBI Taxonomy" id="2807095"/>
    <lineage>
        <taxon>Bacteria</taxon>
        <taxon>Bacillati</taxon>
        <taxon>Bacillota</taxon>
        <taxon>Bacilli</taxon>
        <taxon>Bacillales</taxon>
        <taxon>Paenibacillaceae</taxon>
        <taxon>Paenibacillus</taxon>
    </lineage>
</organism>
<gene>
    <name evidence="1" type="ORF">ACFQ5D_11190</name>
</gene>
<comment type="caution">
    <text evidence="1">The sequence shown here is derived from an EMBL/GenBank/DDBJ whole genome shotgun (WGS) entry which is preliminary data.</text>
</comment>
<dbReference type="Proteomes" id="UP001597340">
    <property type="component" value="Unassembled WGS sequence"/>
</dbReference>
<name>A0ABW4DBC1_9BACL</name>
<dbReference type="RefSeq" id="WP_377530067.1">
    <property type="nucleotide sequence ID" value="NZ_JBHTES010000001.1"/>
</dbReference>
<protein>
    <submittedName>
        <fullName evidence="1">Uncharacterized protein</fullName>
    </submittedName>
</protein>
<proteinExistence type="predicted"/>